<dbReference type="AlphaFoldDB" id="A0A6J5YIY4"/>
<dbReference type="GO" id="GO:0004803">
    <property type="term" value="F:transposase activity"/>
    <property type="evidence" value="ECO:0007669"/>
    <property type="project" value="InterPro"/>
</dbReference>
<evidence type="ECO:0000313" key="1">
    <source>
        <dbReference type="EMBL" id="CAB4324497.1"/>
    </source>
</evidence>
<dbReference type="Gene3D" id="1.10.10.60">
    <property type="entry name" value="Homeodomain-like"/>
    <property type="match status" value="1"/>
</dbReference>
<organism evidence="1">
    <name type="scientific">freshwater metagenome</name>
    <dbReference type="NCBI Taxonomy" id="449393"/>
    <lineage>
        <taxon>unclassified sequences</taxon>
        <taxon>metagenomes</taxon>
        <taxon>ecological metagenomes</taxon>
    </lineage>
</organism>
<dbReference type="SUPFAM" id="SSF46689">
    <property type="entry name" value="Homeodomain-like"/>
    <property type="match status" value="1"/>
</dbReference>
<dbReference type="Pfam" id="PF01527">
    <property type="entry name" value="HTH_Tnp_1"/>
    <property type="match status" value="1"/>
</dbReference>
<gene>
    <name evidence="1" type="ORF">UFOPK1392_02268</name>
</gene>
<accession>A0A6J5YIY4</accession>
<dbReference type="EMBL" id="CAEMXZ010000158">
    <property type="protein sequence ID" value="CAB4324497.1"/>
    <property type="molecule type" value="Genomic_DNA"/>
</dbReference>
<dbReference type="GO" id="GO:0006313">
    <property type="term" value="P:DNA transposition"/>
    <property type="evidence" value="ECO:0007669"/>
    <property type="project" value="InterPro"/>
</dbReference>
<dbReference type="InterPro" id="IPR002514">
    <property type="entry name" value="Transposase_8"/>
</dbReference>
<sequence length="98" mass="10944">MPRPYPSEFRARAIALVRSGKQVKQTAYELGISAGCLHGWLKQDLIDRGEVPGRTSVESVELRAAHRKIRELETELAIVRQAGKFLGPDRPHPKGSTR</sequence>
<reference evidence="1" key="1">
    <citation type="submission" date="2020-05" db="EMBL/GenBank/DDBJ databases">
        <authorList>
            <person name="Chiriac C."/>
            <person name="Salcher M."/>
            <person name="Ghai R."/>
            <person name="Kavagutti S V."/>
        </authorList>
    </citation>
    <scope>NUCLEOTIDE SEQUENCE</scope>
</reference>
<dbReference type="InterPro" id="IPR009057">
    <property type="entry name" value="Homeodomain-like_sf"/>
</dbReference>
<proteinExistence type="predicted"/>
<name>A0A6J5YIY4_9ZZZZ</name>
<dbReference type="GO" id="GO:0003677">
    <property type="term" value="F:DNA binding"/>
    <property type="evidence" value="ECO:0007669"/>
    <property type="project" value="InterPro"/>
</dbReference>
<protein>
    <submittedName>
        <fullName evidence="1">Unannotated protein</fullName>
    </submittedName>
</protein>